<evidence type="ECO:0000313" key="2">
    <source>
        <dbReference type="EMBL" id="KAF6831674.1"/>
    </source>
</evidence>
<feature type="region of interest" description="Disordered" evidence="1">
    <location>
        <begin position="1"/>
        <end position="66"/>
    </location>
</feature>
<dbReference type="EMBL" id="WIGO01000078">
    <property type="protein sequence ID" value="KAF6831674.1"/>
    <property type="molecule type" value="Genomic_DNA"/>
</dbReference>
<feature type="compositionally biased region" description="Low complexity" evidence="1">
    <location>
        <begin position="21"/>
        <end position="31"/>
    </location>
</feature>
<accession>A0A8H6KHL9</accession>
<dbReference type="Proteomes" id="UP000654918">
    <property type="component" value="Unassembled WGS sequence"/>
</dbReference>
<evidence type="ECO:0000256" key="1">
    <source>
        <dbReference type="SAM" id="MobiDB-lite"/>
    </source>
</evidence>
<gene>
    <name evidence="2" type="ORF">CPLU01_06589</name>
</gene>
<reference evidence="2" key="1">
    <citation type="journal article" date="2020" name="Phytopathology">
        <title>Genome Sequence Resources of Colletotrichum truncatum, C. plurivorum, C. musicola, and C. sojae: Four Species Pathogenic to Soybean (Glycine max).</title>
        <authorList>
            <person name="Rogerio F."/>
            <person name="Boufleur T.R."/>
            <person name="Ciampi-Guillardi M."/>
            <person name="Sukno S.A."/>
            <person name="Thon M.R."/>
            <person name="Massola Junior N.S."/>
            <person name="Baroncelli R."/>
        </authorList>
    </citation>
    <scope>NUCLEOTIDE SEQUENCE</scope>
    <source>
        <strain evidence="2">LFN00145</strain>
    </source>
</reference>
<protein>
    <submittedName>
        <fullName evidence="2">Uncharacterized protein</fullName>
    </submittedName>
</protein>
<feature type="compositionally biased region" description="Low complexity" evidence="1">
    <location>
        <begin position="48"/>
        <end position="66"/>
    </location>
</feature>
<sequence>MLDAQSIAGAADETAPPPPSSSSSRESPAGPRDADGARRIATFRCKTAGAGARSARSARRPPGSCG</sequence>
<evidence type="ECO:0000313" key="3">
    <source>
        <dbReference type="Proteomes" id="UP000654918"/>
    </source>
</evidence>
<proteinExistence type="predicted"/>
<dbReference type="AlphaFoldDB" id="A0A8H6KHL9"/>
<organism evidence="2 3">
    <name type="scientific">Colletotrichum plurivorum</name>
    <dbReference type="NCBI Taxonomy" id="2175906"/>
    <lineage>
        <taxon>Eukaryota</taxon>
        <taxon>Fungi</taxon>
        <taxon>Dikarya</taxon>
        <taxon>Ascomycota</taxon>
        <taxon>Pezizomycotina</taxon>
        <taxon>Sordariomycetes</taxon>
        <taxon>Hypocreomycetidae</taxon>
        <taxon>Glomerellales</taxon>
        <taxon>Glomerellaceae</taxon>
        <taxon>Colletotrichum</taxon>
        <taxon>Colletotrichum orchidearum species complex</taxon>
    </lineage>
</organism>
<keyword evidence="3" id="KW-1185">Reference proteome</keyword>
<name>A0A8H6KHL9_9PEZI</name>
<comment type="caution">
    <text evidence="2">The sequence shown here is derived from an EMBL/GenBank/DDBJ whole genome shotgun (WGS) entry which is preliminary data.</text>
</comment>